<evidence type="ECO:0000313" key="10">
    <source>
        <dbReference type="Proteomes" id="UP001228690"/>
    </source>
</evidence>
<feature type="transmembrane region" description="Helical" evidence="7">
    <location>
        <begin position="260"/>
        <end position="281"/>
    </location>
</feature>
<evidence type="ECO:0000313" key="9">
    <source>
        <dbReference type="EMBL" id="WGK69388.1"/>
    </source>
</evidence>
<protein>
    <submittedName>
        <fullName evidence="9">Sugar ABC transporter permease</fullName>
    </submittedName>
</protein>
<comment type="subcellular location">
    <subcellularLocation>
        <location evidence="1 7">Cell membrane</location>
        <topology evidence="1 7">Multi-pass membrane protein</topology>
    </subcellularLocation>
</comment>
<feature type="transmembrane region" description="Helical" evidence="7">
    <location>
        <begin position="74"/>
        <end position="95"/>
    </location>
</feature>
<dbReference type="SUPFAM" id="SSF161098">
    <property type="entry name" value="MetI-like"/>
    <property type="match status" value="1"/>
</dbReference>
<evidence type="ECO:0000259" key="8">
    <source>
        <dbReference type="PROSITE" id="PS50928"/>
    </source>
</evidence>
<dbReference type="Proteomes" id="UP001228690">
    <property type="component" value="Chromosome"/>
</dbReference>
<keyword evidence="6 7" id="KW-0472">Membrane</keyword>
<dbReference type="InterPro" id="IPR051393">
    <property type="entry name" value="ABC_transporter_permease"/>
</dbReference>
<reference evidence="9 10" key="1">
    <citation type="submission" date="2023-04" db="EMBL/GenBank/DDBJ databases">
        <title>Spirochaete genome identified in red abalone sample constitutes a novel genus.</title>
        <authorList>
            <person name="Sharma S.P."/>
            <person name="Purcell C.M."/>
            <person name="Hyde J.R."/>
            <person name="Severin A.J."/>
        </authorList>
    </citation>
    <scope>NUCLEOTIDE SEQUENCE [LARGE SCALE GENOMIC DNA]</scope>
    <source>
        <strain evidence="9 10">SP-2023</strain>
    </source>
</reference>
<evidence type="ECO:0000256" key="4">
    <source>
        <dbReference type="ARBA" id="ARBA00022692"/>
    </source>
</evidence>
<evidence type="ECO:0000256" key="2">
    <source>
        <dbReference type="ARBA" id="ARBA00022448"/>
    </source>
</evidence>
<feature type="transmembrane region" description="Helical" evidence="7">
    <location>
        <begin position="150"/>
        <end position="176"/>
    </location>
</feature>
<feature type="transmembrane region" description="Helical" evidence="7">
    <location>
        <begin position="107"/>
        <end position="130"/>
    </location>
</feature>
<name>A0ABY8MJK1_9SPIO</name>
<keyword evidence="4 7" id="KW-0812">Transmembrane</keyword>
<comment type="similarity">
    <text evidence="7">Belongs to the binding-protein-dependent transport system permease family.</text>
</comment>
<dbReference type="Pfam" id="PF00528">
    <property type="entry name" value="BPD_transp_1"/>
    <property type="match status" value="1"/>
</dbReference>
<dbReference type="CDD" id="cd06261">
    <property type="entry name" value="TM_PBP2"/>
    <property type="match status" value="1"/>
</dbReference>
<feature type="transmembrane region" description="Helical" evidence="7">
    <location>
        <begin position="12"/>
        <end position="39"/>
    </location>
</feature>
<evidence type="ECO:0000256" key="6">
    <source>
        <dbReference type="ARBA" id="ARBA00023136"/>
    </source>
</evidence>
<dbReference type="InterPro" id="IPR000515">
    <property type="entry name" value="MetI-like"/>
</dbReference>
<feature type="domain" description="ABC transmembrane type-1" evidence="8">
    <location>
        <begin position="70"/>
        <end position="280"/>
    </location>
</feature>
<dbReference type="Gene3D" id="1.10.3720.10">
    <property type="entry name" value="MetI-like"/>
    <property type="match status" value="1"/>
</dbReference>
<evidence type="ECO:0000256" key="7">
    <source>
        <dbReference type="RuleBase" id="RU363032"/>
    </source>
</evidence>
<dbReference type="RefSeq" id="WP_326927571.1">
    <property type="nucleotide sequence ID" value="NZ_CP123443.1"/>
</dbReference>
<sequence>MLRLKGDRFWGYLFIAPTMLGIAVLNMYPIINVIFMTLFKTKGLRRDQLTFVGMDNFTRLLQDDTFWQAMGNTIVYTVISVPLSVFFALVTAALLNSQVRGKSLFRTIFFTPVVVPGVALGVIWLFLLQAKYGIVNNILGTQIPFLRDSSYALSTISMIGVWSAVGYYCILFIAGMQSISPTFYEAARIDGAGPIRCFFIITLPLLSPTIFMVLILSIISGLQIFDLPVVMVGPINPAYASVRPVLEFFFRYTFNAGKPGIGSVVIVILLALIMLITAVQFRMQRKWVHYE</sequence>
<evidence type="ECO:0000256" key="1">
    <source>
        <dbReference type="ARBA" id="ARBA00004651"/>
    </source>
</evidence>
<keyword evidence="3" id="KW-1003">Cell membrane</keyword>
<evidence type="ECO:0000256" key="3">
    <source>
        <dbReference type="ARBA" id="ARBA00022475"/>
    </source>
</evidence>
<keyword evidence="10" id="KW-1185">Reference proteome</keyword>
<feature type="transmembrane region" description="Helical" evidence="7">
    <location>
        <begin position="197"/>
        <end position="225"/>
    </location>
</feature>
<dbReference type="EMBL" id="CP123443">
    <property type="protein sequence ID" value="WGK69388.1"/>
    <property type="molecule type" value="Genomic_DNA"/>
</dbReference>
<dbReference type="PANTHER" id="PTHR30193:SF41">
    <property type="entry name" value="DIACETYLCHITOBIOSE UPTAKE SYSTEM PERMEASE PROTEIN NGCF"/>
    <property type="match status" value="1"/>
</dbReference>
<dbReference type="PROSITE" id="PS50928">
    <property type="entry name" value="ABC_TM1"/>
    <property type="match status" value="1"/>
</dbReference>
<proteinExistence type="inferred from homology"/>
<evidence type="ECO:0000256" key="5">
    <source>
        <dbReference type="ARBA" id="ARBA00022989"/>
    </source>
</evidence>
<accession>A0ABY8MJK1</accession>
<dbReference type="InterPro" id="IPR035906">
    <property type="entry name" value="MetI-like_sf"/>
</dbReference>
<organism evidence="9 10">
    <name type="scientific">Candidatus Haliotispira prima</name>
    <dbReference type="NCBI Taxonomy" id="3034016"/>
    <lineage>
        <taxon>Bacteria</taxon>
        <taxon>Pseudomonadati</taxon>
        <taxon>Spirochaetota</taxon>
        <taxon>Spirochaetia</taxon>
        <taxon>Spirochaetales</taxon>
        <taxon>Spirochaetaceae</taxon>
        <taxon>Candidatus Haliotispira</taxon>
    </lineage>
</organism>
<dbReference type="PANTHER" id="PTHR30193">
    <property type="entry name" value="ABC TRANSPORTER PERMEASE PROTEIN"/>
    <property type="match status" value="1"/>
</dbReference>
<gene>
    <name evidence="9" type="ORF">P0082_00595</name>
</gene>
<keyword evidence="2 7" id="KW-0813">Transport</keyword>
<keyword evidence="5 7" id="KW-1133">Transmembrane helix</keyword>